<dbReference type="EMBL" id="PUEJ01000001">
    <property type="protein sequence ID" value="PRH89629.1"/>
    <property type="molecule type" value="Genomic_DNA"/>
</dbReference>
<evidence type="ECO:0000313" key="1">
    <source>
        <dbReference type="EMBL" id="PRH89629.1"/>
    </source>
</evidence>
<comment type="caution">
    <text evidence="1">The sequence shown here is derived from an EMBL/GenBank/DDBJ whole genome shotgun (WGS) entry which is preliminary data.</text>
</comment>
<name>A0A2S9QJU1_9HYPH</name>
<reference evidence="1 2" key="1">
    <citation type="submission" date="2018-02" db="EMBL/GenBank/DDBJ databases">
        <title>Whole genome sequencing of endophytic bacterium.</title>
        <authorList>
            <person name="Eedara R."/>
            <person name="Podile A.R."/>
        </authorList>
    </citation>
    <scope>NUCLEOTIDE SEQUENCE [LARGE SCALE GENOMIC DNA]</scope>
    <source>
        <strain evidence="1 2">RP1T</strain>
    </source>
</reference>
<evidence type="ECO:0000313" key="2">
    <source>
        <dbReference type="Proteomes" id="UP000237682"/>
    </source>
</evidence>
<organism evidence="1 2">
    <name type="scientific">Labrys okinawensis</name>
    <dbReference type="NCBI Taxonomy" id="346911"/>
    <lineage>
        <taxon>Bacteria</taxon>
        <taxon>Pseudomonadati</taxon>
        <taxon>Pseudomonadota</taxon>
        <taxon>Alphaproteobacteria</taxon>
        <taxon>Hyphomicrobiales</taxon>
        <taxon>Xanthobacteraceae</taxon>
        <taxon>Labrys</taxon>
    </lineage>
</organism>
<accession>A0A2S9QJU1</accession>
<dbReference type="Proteomes" id="UP000237682">
    <property type="component" value="Unassembled WGS sequence"/>
</dbReference>
<gene>
    <name evidence="1" type="ORF">C5L14_03455</name>
</gene>
<dbReference type="RefSeq" id="WP_105860592.1">
    <property type="nucleotide sequence ID" value="NZ_PUEJ01000001.1"/>
</dbReference>
<dbReference type="AlphaFoldDB" id="A0A2S9QJU1"/>
<sequence length="67" mass="7897">MPDSVDPIERICRALCRFHGNPENIQFDGSPMWESYRDEAMAILWVLREDDWLPHGLVVRKDARRSV</sequence>
<proteinExistence type="predicted"/>
<dbReference type="OrthoDB" id="8421424at2"/>
<protein>
    <submittedName>
        <fullName evidence="1">Uncharacterized protein</fullName>
    </submittedName>
</protein>
<keyword evidence="2" id="KW-1185">Reference proteome</keyword>